<evidence type="ECO:0000256" key="1">
    <source>
        <dbReference type="ARBA" id="ARBA00022490"/>
    </source>
</evidence>
<dbReference type="SUPFAM" id="SSF46565">
    <property type="entry name" value="Chaperone J-domain"/>
    <property type="match status" value="1"/>
</dbReference>
<evidence type="ECO:0000256" key="7">
    <source>
        <dbReference type="ARBA" id="ARBA00023016"/>
    </source>
</evidence>
<evidence type="ECO:0000313" key="15">
    <source>
        <dbReference type="EMBL" id="KFB07312.1"/>
    </source>
</evidence>
<keyword evidence="4 11" id="KW-0677">Repeat</keyword>
<comment type="caution">
    <text evidence="11">Lacks conserved residue(s) required for the propagation of feature annotation.</text>
</comment>
<proteinExistence type="inferred from homology"/>
<dbReference type="InterPro" id="IPR036410">
    <property type="entry name" value="HSP_DnaJ_Cys-rich_dom_sf"/>
</dbReference>
<comment type="function">
    <text evidence="11">Participates actively in the response to hyperosmotic and heat shock by preventing the aggregation of stress-denatured proteins and by disaggregating proteins, also in an autonomous, DnaK-independent fashion. Unfolded proteins bind initially to DnaJ; upon interaction with the DnaJ-bound protein, DnaK hydrolyzes its bound ATP, resulting in the formation of a stable complex. GrpE releases ADP from DnaK; ATP binding to DnaK triggers the release of the substrate protein, thus completing the reaction cycle. Several rounds of ATP-dependent interactions between DnaJ, DnaK and GrpE are required for fully efficient folding. Also involved, together with DnaK and GrpE, in the DNA replication of plasmids through activation of initiation proteins.</text>
</comment>
<keyword evidence="16" id="KW-1185">Reference proteome</keyword>
<evidence type="ECO:0000256" key="10">
    <source>
        <dbReference type="ARBA" id="ARBA00067609"/>
    </source>
</evidence>
<keyword evidence="1 11" id="KW-0963">Cytoplasm</keyword>
<organism evidence="15 16">
    <name type="scientific">Malacoplasma iowae DK-CPA</name>
    <dbReference type="NCBI Taxonomy" id="1394179"/>
    <lineage>
        <taxon>Bacteria</taxon>
        <taxon>Bacillati</taxon>
        <taxon>Mycoplasmatota</taxon>
        <taxon>Mycoplasmoidales</taxon>
        <taxon>Mycoplasmoidaceae</taxon>
        <taxon>Malacoplasma</taxon>
    </lineage>
</organism>
<dbReference type="CDD" id="cd10747">
    <property type="entry name" value="DnaJ_C"/>
    <property type="match status" value="1"/>
</dbReference>
<dbReference type="CDD" id="cd06257">
    <property type="entry name" value="DnaJ"/>
    <property type="match status" value="1"/>
</dbReference>
<feature type="domain" description="J" evidence="13">
    <location>
        <begin position="5"/>
        <end position="69"/>
    </location>
</feature>
<dbReference type="SUPFAM" id="SSF49493">
    <property type="entry name" value="HSP40/DnaJ peptide-binding domain"/>
    <property type="match status" value="2"/>
</dbReference>
<comment type="subcellular location">
    <subcellularLocation>
        <location evidence="11">Cytoplasm</location>
    </subcellularLocation>
</comment>
<comment type="subunit">
    <text evidence="11">Homodimer.</text>
</comment>
<evidence type="ECO:0000256" key="6">
    <source>
        <dbReference type="ARBA" id="ARBA00022833"/>
    </source>
</evidence>
<dbReference type="InterPro" id="IPR018253">
    <property type="entry name" value="DnaJ_domain_CS"/>
</dbReference>
<evidence type="ECO:0000256" key="8">
    <source>
        <dbReference type="ARBA" id="ARBA00023186"/>
    </source>
</evidence>
<keyword evidence="7 11" id="KW-0346">Stress response</keyword>
<feature type="binding site" evidence="11">
    <location>
        <position position="181"/>
    </location>
    <ligand>
        <name>Zn(2+)</name>
        <dbReference type="ChEBI" id="CHEBI:29105"/>
        <label>2</label>
    </ligand>
</feature>
<comment type="cofactor">
    <cofactor evidence="11">
        <name>Zn(2+)</name>
        <dbReference type="ChEBI" id="CHEBI:29105"/>
    </cofactor>
    <text evidence="11">Binds 2 Zn(2+) ions per monomer.</text>
</comment>
<dbReference type="NCBIfam" id="TIGR02349">
    <property type="entry name" value="DnaJ_bact"/>
    <property type="match status" value="1"/>
</dbReference>
<dbReference type="Gene3D" id="1.10.287.110">
    <property type="entry name" value="DnaJ domain"/>
    <property type="match status" value="1"/>
</dbReference>
<feature type="binding site" evidence="11">
    <location>
        <position position="184"/>
    </location>
    <ligand>
        <name>Zn(2+)</name>
        <dbReference type="ChEBI" id="CHEBI:29105"/>
        <label>2</label>
    </ligand>
</feature>
<dbReference type="PROSITE" id="PS51188">
    <property type="entry name" value="ZF_CR"/>
    <property type="match status" value="1"/>
</dbReference>
<dbReference type="Pfam" id="PF00684">
    <property type="entry name" value="DnaJ_CXXCXGXG"/>
    <property type="match status" value="1"/>
</dbReference>
<dbReference type="GO" id="GO:0005524">
    <property type="term" value="F:ATP binding"/>
    <property type="evidence" value="ECO:0007669"/>
    <property type="project" value="InterPro"/>
</dbReference>
<keyword evidence="3 11" id="KW-0479">Metal-binding</keyword>
<dbReference type="PANTHER" id="PTHR43096:SF48">
    <property type="entry name" value="CHAPERONE PROTEIN DNAJ"/>
    <property type="match status" value="1"/>
</dbReference>
<evidence type="ECO:0000313" key="16">
    <source>
        <dbReference type="Proteomes" id="UP000028523"/>
    </source>
</evidence>
<feature type="domain" description="CR-type" evidence="14">
    <location>
        <begin position="150"/>
        <end position="233"/>
    </location>
</feature>
<dbReference type="InterPro" id="IPR001623">
    <property type="entry name" value="DnaJ_domain"/>
</dbReference>
<keyword evidence="6 11" id="KW-0862">Zinc</keyword>
<evidence type="ECO:0000256" key="5">
    <source>
        <dbReference type="ARBA" id="ARBA00022771"/>
    </source>
</evidence>
<evidence type="ECO:0000256" key="3">
    <source>
        <dbReference type="ARBA" id="ARBA00022723"/>
    </source>
</evidence>
<keyword evidence="8 11" id="KW-0143">Chaperone</keyword>
<keyword evidence="5 11" id="KW-0863">Zinc-finger</keyword>
<dbReference type="Proteomes" id="UP000028523">
    <property type="component" value="Unassembled WGS sequence"/>
</dbReference>
<gene>
    <name evidence="11 15" type="primary">dnaJ</name>
    <name evidence="15" type="ORF">P271_143</name>
</gene>
<reference evidence="15 16" key="1">
    <citation type="journal article" date="2014" name="PLoS ONE">
        <title>Reduction of Hydrogen Peroxide Accumulation and Toxicity by a Catalase from Mycoplasma iowae.</title>
        <authorList>
            <person name="Pritchard R.E."/>
            <person name="Prassinos A.J."/>
            <person name="Osborne J.D."/>
            <person name="Raviv Z."/>
            <person name="Balish M.F."/>
        </authorList>
    </citation>
    <scope>NUCLEOTIDE SEQUENCE [LARGE SCALE GENOMIC DNA]</scope>
    <source>
        <strain evidence="15 16">DK-CPA</strain>
    </source>
</reference>
<dbReference type="AlphaFoldDB" id="A0A084U2X6"/>
<feature type="binding site" evidence="11">
    <location>
        <position position="210"/>
    </location>
    <ligand>
        <name>Zn(2+)</name>
        <dbReference type="ChEBI" id="CHEBI:29105"/>
        <label>2</label>
    </ligand>
</feature>
<name>A0A084U2X6_MALIO</name>
<dbReference type="EMBL" id="AWQU01000086">
    <property type="protein sequence ID" value="KFB07312.1"/>
    <property type="molecule type" value="Genomic_DNA"/>
</dbReference>
<comment type="similarity">
    <text evidence="9 11">Belongs to the DnaJ family.</text>
</comment>
<dbReference type="PRINTS" id="PR00625">
    <property type="entry name" value="JDOMAIN"/>
</dbReference>
<dbReference type="InterPro" id="IPR008971">
    <property type="entry name" value="HSP40/DnaJ_pept-bd"/>
</dbReference>
<evidence type="ECO:0000256" key="4">
    <source>
        <dbReference type="ARBA" id="ARBA00022737"/>
    </source>
</evidence>
<feature type="binding site" evidence="11">
    <location>
        <position position="207"/>
    </location>
    <ligand>
        <name>Zn(2+)</name>
        <dbReference type="ChEBI" id="CHEBI:29105"/>
        <label>2</label>
    </ligand>
</feature>
<accession>A0A084U2X6</accession>
<dbReference type="Pfam" id="PF00226">
    <property type="entry name" value="DnaJ"/>
    <property type="match status" value="1"/>
</dbReference>
<protein>
    <recommendedName>
        <fullName evidence="10 11">Chaperone protein DnaJ</fullName>
    </recommendedName>
</protein>
<dbReference type="InterPro" id="IPR036869">
    <property type="entry name" value="J_dom_sf"/>
</dbReference>
<feature type="binding site" evidence="11">
    <location>
        <position position="221"/>
    </location>
    <ligand>
        <name>Zn(2+)</name>
        <dbReference type="ChEBI" id="CHEBI:29105"/>
        <label>1</label>
    </ligand>
</feature>
<dbReference type="RefSeq" id="WP_004024950.1">
    <property type="nucleotide sequence ID" value="NZ_AWQU01000086.1"/>
</dbReference>
<dbReference type="PROSITE" id="PS50076">
    <property type="entry name" value="DNAJ_2"/>
    <property type="match status" value="1"/>
</dbReference>
<dbReference type="InterPro" id="IPR012724">
    <property type="entry name" value="DnaJ"/>
</dbReference>
<dbReference type="GO" id="GO:0051082">
    <property type="term" value="F:unfolded protein binding"/>
    <property type="evidence" value="ECO:0007669"/>
    <property type="project" value="UniProtKB-UniRule"/>
</dbReference>
<dbReference type="GO" id="GO:0008270">
    <property type="term" value="F:zinc ion binding"/>
    <property type="evidence" value="ECO:0007669"/>
    <property type="project" value="UniProtKB-UniRule"/>
</dbReference>
<evidence type="ECO:0000256" key="2">
    <source>
        <dbReference type="ARBA" id="ARBA00022705"/>
    </source>
</evidence>
<comment type="caution">
    <text evidence="15">The sequence shown here is derived from an EMBL/GenBank/DDBJ whole genome shotgun (WGS) entry which is preliminary data.</text>
</comment>
<feature type="binding site" evidence="11">
    <location>
        <position position="166"/>
    </location>
    <ligand>
        <name>Zn(2+)</name>
        <dbReference type="ChEBI" id="CHEBI:29105"/>
        <label>1</label>
    </ligand>
</feature>
<dbReference type="PANTHER" id="PTHR43096">
    <property type="entry name" value="DNAJ HOMOLOG 1, MITOCHONDRIAL-RELATED"/>
    <property type="match status" value="1"/>
</dbReference>
<dbReference type="GO" id="GO:0042026">
    <property type="term" value="P:protein refolding"/>
    <property type="evidence" value="ECO:0007669"/>
    <property type="project" value="TreeGrafter"/>
</dbReference>
<dbReference type="GO" id="GO:0006260">
    <property type="term" value="P:DNA replication"/>
    <property type="evidence" value="ECO:0007669"/>
    <property type="project" value="UniProtKB-KW"/>
</dbReference>
<dbReference type="GeneID" id="96866921"/>
<feature type="binding site" evidence="11">
    <location>
        <position position="163"/>
    </location>
    <ligand>
        <name>Zn(2+)</name>
        <dbReference type="ChEBI" id="CHEBI:29105"/>
        <label>1</label>
    </ligand>
</feature>
<evidence type="ECO:0000259" key="14">
    <source>
        <dbReference type="PROSITE" id="PS51188"/>
    </source>
</evidence>
<keyword evidence="2 11" id="KW-0235">DNA replication</keyword>
<dbReference type="Pfam" id="PF01556">
    <property type="entry name" value="DnaJ_C"/>
    <property type="match status" value="1"/>
</dbReference>
<evidence type="ECO:0000256" key="12">
    <source>
        <dbReference type="PROSITE-ProRule" id="PRU00546"/>
    </source>
</evidence>
<dbReference type="InterPro" id="IPR001305">
    <property type="entry name" value="HSP_DnaJ_Cys-rich_dom"/>
</dbReference>
<evidence type="ECO:0000256" key="11">
    <source>
        <dbReference type="HAMAP-Rule" id="MF_01152"/>
    </source>
</evidence>
<dbReference type="CDD" id="cd10719">
    <property type="entry name" value="DnaJ_zf"/>
    <property type="match status" value="1"/>
</dbReference>
<dbReference type="PROSITE" id="PS00636">
    <property type="entry name" value="DNAJ_1"/>
    <property type="match status" value="1"/>
</dbReference>
<dbReference type="HAMAP" id="MF_01152">
    <property type="entry name" value="DnaJ"/>
    <property type="match status" value="1"/>
</dbReference>
<feature type="binding site" evidence="11">
    <location>
        <position position="224"/>
    </location>
    <ligand>
        <name>Zn(2+)</name>
        <dbReference type="ChEBI" id="CHEBI:29105"/>
        <label>1</label>
    </ligand>
</feature>
<feature type="zinc finger region" description="CR-type" evidence="12">
    <location>
        <begin position="150"/>
        <end position="233"/>
    </location>
</feature>
<dbReference type="FunFam" id="2.10.230.10:FF:000002">
    <property type="entry name" value="Molecular chaperone DnaJ"/>
    <property type="match status" value="1"/>
</dbReference>
<dbReference type="Gene3D" id="2.10.230.10">
    <property type="entry name" value="Heat shock protein DnaJ, cysteine-rich domain"/>
    <property type="match status" value="1"/>
</dbReference>
<dbReference type="Gene3D" id="2.60.260.20">
    <property type="entry name" value="Urease metallochaperone UreE, N-terminal domain"/>
    <property type="match status" value="2"/>
</dbReference>
<sequence>MSKRDYYEVLGISKNASESDIKRAFRKKAMEYHPDRNKAADAEEKFKEVNEAYEVLSDPNKKATYDRFGHDGLNSQGFHSQGFDPFDIFNQFFGGGMGDEDGYTNGFEDIFNAFSGFGGFGGFGRKQSQESVSANLLLNVSITFVESVLGTSKKIDYQINVDCKTCHGTGNTNEPDSVKTCETCKGQGFVFTRKRTMLGIVQSQSVCPDCHGEGKIVIKKCHDCKGQKYKKEKVTLNVEIPSGVNSGETLVVSGQGNLINGKKGDLFINIEVTPSKIFERKNNNIYVIAKVDPVQAIVGGEIDVPTPHGIKTIKIKAGTKNNDIITISGHGFKSNKRFGSNGDLFAVIELTSPKKYSQSELKELSKFAERTNDEIKKYLNEAKKEIK</sequence>
<dbReference type="InterPro" id="IPR002939">
    <property type="entry name" value="DnaJ_C"/>
</dbReference>
<evidence type="ECO:0000259" key="13">
    <source>
        <dbReference type="PROSITE" id="PS50076"/>
    </source>
</evidence>
<dbReference type="GO" id="GO:0009408">
    <property type="term" value="P:response to heat"/>
    <property type="evidence" value="ECO:0007669"/>
    <property type="project" value="InterPro"/>
</dbReference>
<comment type="domain">
    <text evidence="11">The J domain is necessary and sufficient to stimulate DnaK ATPase activity. Zinc center 1 plays an important role in the autonomous, DnaK-independent chaperone activity of DnaJ. Zinc center 2 is essential for interaction with DnaK and for DnaJ activity.</text>
</comment>
<dbReference type="SUPFAM" id="SSF57938">
    <property type="entry name" value="DnaJ/Hsp40 cysteine-rich domain"/>
    <property type="match status" value="1"/>
</dbReference>
<dbReference type="GO" id="GO:0031072">
    <property type="term" value="F:heat shock protein binding"/>
    <property type="evidence" value="ECO:0007669"/>
    <property type="project" value="InterPro"/>
</dbReference>
<evidence type="ECO:0000256" key="9">
    <source>
        <dbReference type="ARBA" id="ARBA00061004"/>
    </source>
</evidence>
<dbReference type="SMART" id="SM00271">
    <property type="entry name" value="DnaJ"/>
    <property type="match status" value="1"/>
</dbReference>
<dbReference type="GO" id="GO:0005737">
    <property type="term" value="C:cytoplasm"/>
    <property type="evidence" value="ECO:0007669"/>
    <property type="project" value="UniProtKB-SubCell"/>
</dbReference>